<gene>
    <name evidence="2" type="ORF">C8E89_10490</name>
</gene>
<evidence type="ECO:0000313" key="3">
    <source>
        <dbReference type="Proteomes" id="UP000247781"/>
    </source>
</evidence>
<organism evidence="2 3">
    <name type="scientific">Mycolicibacterium moriokaense</name>
    <dbReference type="NCBI Taxonomy" id="39691"/>
    <lineage>
        <taxon>Bacteria</taxon>
        <taxon>Bacillati</taxon>
        <taxon>Actinomycetota</taxon>
        <taxon>Actinomycetes</taxon>
        <taxon>Mycobacteriales</taxon>
        <taxon>Mycobacteriaceae</taxon>
        <taxon>Mycolicibacterium</taxon>
    </lineage>
</organism>
<dbReference type="RefSeq" id="WP_181428127.1">
    <property type="nucleotide sequence ID" value="NZ_QJJU01000004.1"/>
</dbReference>
<keyword evidence="1" id="KW-0732">Signal</keyword>
<sequence length="55" mass="5730">MKKFGFATIIASGLTAAVLGLAGPAQADIGHHDWVNNTQSQVSVPQVDTSAHQSR</sequence>
<dbReference type="Proteomes" id="UP000247781">
    <property type="component" value="Unassembled WGS sequence"/>
</dbReference>
<feature type="signal peptide" evidence="1">
    <location>
        <begin position="1"/>
        <end position="27"/>
    </location>
</feature>
<dbReference type="AlphaFoldDB" id="A0A318HIP5"/>
<reference evidence="2 3" key="2">
    <citation type="submission" date="2018-06" db="EMBL/GenBank/DDBJ databases">
        <title>Sequencing of bacterial isolates from soil warming experiment in Harvard Forest, Massachusetts, USA.</title>
        <authorList>
            <person name="Deangelis K.PhD."/>
        </authorList>
    </citation>
    <scope>NUCLEOTIDE SEQUENCE [LARGE SCALE GENOMIC DNA]</scope>
    <source>
        <strain evidence="2 3">GAS496</strain>
    </source>
</reference>
<accession>A0A318HIP5</accession>
<comment type="caution">
    <text evidence="2">The sequence shown here is derived from an EMBL/GenBank/DDBJ whole genome shotgun (WGS) entry which is preliminary data.</text>
</comment>
<feature type="chain" id="PRO_5016360147" description="DUF2613 family protein" evidence="1">
    <location>
        <begin position="28"/>
        <end position="55"/>
    </location>
</feature>
<name>A0A318HIP5_9MYCO</name>
<evidence type="ECO:0000256" key="1">
    <source>
        <dbReference type="SAM" id="SignalP"/>
    </source>
</evidence>
<keyword evidence="3" id="KW-1185">Reference proteome</keyword>
<proteinExistence type="predicted"/>
<dbReference type="EMBL" id="QJJU01000004">
    <property type="protein sequence ID" value="PXX10294.1"/>
    <property type="molecule type" value="Genomic_DNA"/>
</dbReference>
<evidence type="ECO:0008006" key="4">
    <source>
        <dbReference type="Google" id="ProtNLM"/>
    </source>
</evidence>
<evidence type="ECO:0000313" key="2">
    <source>
        <dbReference type="EMBL" id="PXX10294.1"/>
    </source>
</evidence>
<reference evidence="3" key="1">
    <citation type="submission" date="2018-05" db="EMBL/GenBank/DDBJ databases">
        <authorList>
            <person name="Deangelis K."/>
            <person name="Huntemann M."/>
            <person name="Clum A."/>
            <person name="Pillay M."/>
            <person name="Palaniappan K."/>
            <person name="Varghese N."/>
            <person name="Mikhailova N."/>
            <person name="Stamatis D."/>
            <person name="Reddy T."/>
            <person name="Daum C."/>
            <person name="Shapiro N."/>
            <person name="Ivanova N."/>
            <person name="Kyrpides N."/>
            <person name="Woyke T."/>
        </authorList>
    </citation>
    <scope>NUCLEOTIDE SEQUENCE [LARGE SCALE GENOMIC DNA]</scope>
    <source>
        <strain evidence="3">GAS496</strain>
    </source>
</reference>
<protein>
    <recommendedName>
        <fullName evidence="4">DUF2613 family protein</fullName>
    </recommendedName>
</protein>